<feature type="region of interest" description="Disordered" evidence="1">
    <location>
        <begin position="1"/>
        <end position="44"/>
    </location>
</feature>
<evidence type="ECO:0000256" key="1">
    <source>
        <dbReference type="SAM" id="MobiDB-lite"/>
    </source>
</evidence>
<name>A0A9W4J0V8_9EURO</name>
<feature type="non-terminal residue" evidence="2">
    <location>
        <position position="1"/>
    </location>
</feature>
<evidence type="ECO:0000313" key="3">
    <source>
        <dbReference type="Proteomes" id="UP001152592"/>
    </source>
</evidence>
<gene>
    <name evidence="2" type="ORF">PSALAMII_LOCUS4757</name>
</gene>
<comment type="caution">
    <text evidence="2">The sequence shown here is derived from an EMBL/GenBank/DDBJ whole genome shotgun (WGS) entry which is preliminary data.</text>
</comment>
<dbReference type="OrthoDB" id="1077582at2759"/>
<reference evidence="2" key="1">
    <citation type="submission" date="2021-07" db="EMBL/GenBank/DDBJ databases">
        <authorList>
            <person name="Branca A.L. A."/>
        </authorList>
    </citation>
    <scope>NUCLEOTIDE SEQUENCE</scope>
</reference>
<accession>A0A9W4J0V8</accession>
<dbReference type="Proteomes" id="UP001152592">
    <property type="component" value="Unassembled WGS sequence"/>
</dbReference>
<evidence type="ECO:0000313" key="2">
    <source>
        <dbReference type="EMBL" id="CAG8372140.1"/>
    </source>
</evidence>
<dbReference type="EMBL" id="CAJVPD010000224">
    <property type="protein sequence ID" value="CAG8372140.1"/>
    <property type="molecule type" value="Genomic_DNA"/>
</dbReference>
<sequence length="44" mass="5000">QPPTPSLTHSTINENLRRPIEPPPVPSSFQRVGPDRKKSFVLYD</sequence>
<organism evidence="2 3">
    <name type="scientific">Penicillium salamii</name>
    <dbReference type="NCBI Taxonomy" id="1612424"/>
    <lineage>
        <taxon>Eukaryota</taxon>
        <taxon>Fungi</taxon>
        <taxon>Dikarya</taxon>
        <taxon>Ascomycota</taxon>
        <taxon>Pezizomycotina</taxon>
        <taxon>Eurotiomycetes</taxon>
        <taxon>Eurotiomycetidae</taxon>
        <taxon>Eurotiales</taxon>
        <taxon>Aspergillaceae</taxon>
        <taxon>Penicillium</taxon>
    </lineage>
</organism>
<proteinExistence type="predicted"/>
<dbReference type="AlphaFoldDB" id="A0A9W4J0V8"/>
<protein>
    <submittedName>
        <fullName evidence="2">Uncharacterized protein</fullName>
    </submittedName>
</protein>
<feature type="compositionally biased region" description="Polar residues" evidence="1">
    <location>
        <begin position="1"/>
        <end position="14"/>
    </location>
</feature>